<accession>A0AA41W2H4</accession>
<gene>
    <name evidence="2" type="ORF">MKW94_025056</name>
</gene>
<dbReference type="AlphaFoldDB" id="A0AA41W2H4"/>
<evidence type="ECO:0000256" key="1">
    <source>
        <dbReference type="SAM" id="MobiDB-lite"/>
    </source>
</evidence>
<name>A0AA41W2H4_PAPNU</name>
<feature type="non-terminal residue" evidence="2">
    <location>
        <position position="1"/>
    </location>
</feature>
<dbReference type="EMBL" id="JAJJMA010343266">
    <property type="protein sequence ID" value="MCL7051858.1"/>
    <property type="molecule type" value="Genomic_DNA"/>
</dbReference>
<comment type="caution">
    <text evidence="2">The sequence shown here is derived from an EMBL/GenBank/DDBJ whole genome shotgun (WGS) entry which is preliminary data.</text>
</comment>
<sequence>IEMLSESTDESLKKDSGEHKTEEVGRKLKQAAMIDPILSNLVNGIWAQAEVLQQENEAPEKINPYKFSYDDDDVLEEKSDHEKEMDQLWADFELAQSSTEAGTSAPCA</sequence>
<reference evidence="2" key="1">
    <citation type="submission" date="2022-03" db="EMBL/GenBank/DDBJ databases">
        <title>A functionally conserved STORR gene fusion in Papaver species that diverged 16.8 million years ago.</title>
        <authorList>
            <person name="Catania T."/>
        </authorList>
    </citation>
    <scope>NUCLEOTIDE SEQUENCE</scope>
    <source>
        <strain evidence="2">S-191538</strain>
    </source>
</reference>
<evidence type="ECO:0000313" key="3">
    <source>
        <dbReference type="Proteomes" id="UP001177140"/>
    </source>
</evidence>
<dbReference type="Proteomes" id="UP001177140">
    <property type="component" value="Unassembled WGS sequence"/>
</dbReference>
<keyword evidence="3" id="KW-1185">Reference proteome</keyword>
<feature type="compositionally biased region" description="Basic and acidic residues" evidence="1">
    <location>
        <begin position="10"/>
        <end position="26"/>
    </location>
</feature>
<protein>
    <submittedName>
        <fullName evidence="2">Uncharacterized protein</fullName>
    </submittedName>
</protein>
<feature type="non-terminal residue" evidence="2">
    <location>
        <position position="108"/>
    </location>
</feature>
<evidence type="ECO:0000313" key="2">
    <source>
        <dbReference type="EMBL" id="MCL7051858.1"/>
    </source>
</evidence>
<proteinExistence type="predicted"/>
<feature type="region of interest" description="Disordered" evidence="1">
    <location>
        <begin position="1"/>
        <end position="26"/>
    </location>
</feature>
<organism evidence="2 3">
    <name type="scientific">Papaver nudicaule</name>
    <name type="common">Iceland poppy</name>
    <dbReference type="NCBI Taxonomy" id="74823"/>
    <lineage>
        <taxon>Eukaryota</taxon>
        <taxon>Viridiplantae</taxon>
        <taxon>Streptophyta</taxon>
        <taxon>Embryophyta</taxon>
        <taxon>Tracheophyta</taxon>
        <taxon>Spermatophyta</taxon>
        <taxon>Magnoliopsida</taxon>
        <taxon>Ranunculales</taxon>
        <taxon>Papaveraceae</taxon>
        <taxon>Papaveroideae</taxon>
        <taxon>Papaver</taxon>
    </lineage>
</organism>